<keyword evidence="2" id="KW-1185">Reference proteome</keyword>
<organism evidence="1 2">
    <name type="scientific">Mucuna pruriens</name>
    <name type="common">Velvet bean</name>
    <name type="synonym">Dolichos pruriens</name>
    <dbReference type="NCBI Taxonomy" id="157652"/>
    <lineage>
        <taxon>Eukaryota</taxon>
        <taxon>Viridiplantae</taxon>
        <taxon>Streptophyta</taxon>
        <taxon>Embryophyta</taxon>
        <taxon>Tracheophyta</taxon>
        <taxon>Spermatophyta</taxon>
        <taxon>Magnoliopsida</taxon>
        <taxon>eudicotyledons</taxon>
        <taxon>Gunneridae</taxon>
        <taxon>Pentapetalae</taxon>
        <taxon>rosids</taxon>
        <taxon>fabids</taxon>
        <taxon>Fabales</taxon>
        <taxon>Fabaceae</taxon>
        <taxon>Papilionoideae</taxon>
        <taxon>50 kb inversion clade</taxon>
        <taxon>NPAAA clade</taxon>
        <taxon>indigoferoid/millettioid clade</taxon>
        <taxon>Phaseoleae</taxon>
        <taxon>Mucuna</taxon>
    </lineage>
</organism>
<dbReference type="EMBL" id="QJKJ01015263">
    <property type="protein sequence ID" value="RDX62813.1"/>
    <property type="molecule type" value="Genomic_DNA"/>
</dbReference>
<dbReference type="AlphaFoldDB" id="A0A371E9W6"/>
<evidence type="ECO:0000313" key="2">
    <source>
        <dbReference type="Proteomes" id="UP000257109"/>
    </source>
</evidence>
<comment type="caution">
    <text evidence="1">The sequence shown here is derived from an EMBL/GenBank/DDBJ whole genome shotgun (WGS) entry which is preliminary data.</text>
</comment>
<sequence length="140" mass="16170">MAFLSLDPFLTSGGFLMMKVVSLSLISTSDTKPQAAHFSWIIWISTTITLDIFLNEDLKKASKYSGLQTETTEIRMFLVWCTMHTAKPSRHRPVLFSRRRKTLSKQLNCSQMDNSLFKHERNFNVTPSPWNLLQQILQDS</sequence>
<protein>
    <submittedName>
        <fullName evidence="1">Uncharacterized protein</fullName>
    </submittedName>
</protein>
<gene>
    <name evidence="1" type="ORF">CR513_58816</name>
</gene>
<reference evidence="1" key="1">
    <citation type="submission" date="2018-05" db="EMBL/GenBank/DDBJ databases">
        <title>Draft genome of Mucuna pruriens seed.</title>
        <authorList>
            <person name="Nnadi N.E."/>
            <person name="Vos R."/>
            <person name="Hasami M.H."/>
            <person name="Devisetty U.K."/>
            <person name="Aguiy J.C."/>
        </authorList>
    </citation>
    <scope>NUCLEOTIDE SEQUENCE [LARGE SCALE GENOMIC DNA]</scope>
    <source>
        <strain evidence="1">JCA_2017</strain>
    </source>
</reference>
<evidence type="ECO:0000313" key="1">
    <source>
        <dbReference type="EMBL" id="RDX62813.1"/>
    </source>
</evidence>
<dbReference type="Proteomes" id="UP000257109">
    <property type="component" value="Unassembled WGS sequence"/>
</dbReference>
<name>A0A371E9W6_MUCPR</name>
<accession>A0A371E9W6</accession>
<proteinExistence type="predicted"/>